<comment type="cofactor">
    <cofactor evidence="1">
        <name>Mg(2+)</name>
        <dbReference type="ChEBI" id="CHEBI:18420"/>
    </cofactor>
</comment>
<evidence type="ECO:0000256" key="3">
    <source>
        <dbReference type="ARBA" id="ARBA00012461"/>
    </source>
</evidence>
<protein>
    <recommendedName>
        <fullName evidence="4">Glucose-1-phosphate thymidylyltransferase</fullName>
        <ecNumber evidence="3">2.7.7.24</ecNumber>
    </recommendedName>
    <alternativeName>
        <fullName evidence="10">dTDP-glucose pyrophosphorylase</fullName>
    </alternativeName>
    <alternativeName>
        <fullName evidence="9">dTDP-glucose synthase</fullName>
    </alternativeName>
</protein>
<dbReference type="InterPro" id="IPR029044">
    <property type="entry name" value="Nucleotide-diphossugar_trans"/>
</dbReference>
<comment type="catalytic activity">
    <reaction evidence="11">
        <text>dTTP + alpha-D-glucose 1-phosphate + H(+) = dTDP-alpha-D-glucose + diphosphate</text>
        <dbReference type="Rhea" id="RHEA:15225"/>
        <dbReference type="ChEBI" id="CHEBI:15378"/>
        <dbReference type="ChEBI" id="CHEBI:33019"/>
        <dbReference type="ChEBI" id="CHEBI:37568"/>
        <dbReference type="ChEBI" id="CHEBI:57477"/>
        <dbReference type="ChEBI" id="CHEBI:58601"/>
        <dbReference type="EC" id="2.7.7.24"/>
    </reaction>
</comment>
<dbReference type="PANTHER" id="PTHR43532">
    <property type="entry name" value="GLUCOSE-1-PHOSPHATE THYMIDYLYLTRANSFERASE"/>
    <property type="match status" value="1"/>
</dbReference>
<gene>
    <name evidence="13" type="primary">spsI</name>
    <name evidence="13" type="ORF">NCTC4824_03256</name>
</gene>
<evidence type="ECO:0000259" key="12">
    <source>
        <dbReference type="Pfam" id="PF00483"/>
    </source>
</evidence>
<evidence type="ECO:0000256" key="4">
    <source>
        <dbReference type="ARBA" id="ARBA00017654"/>
    </source>
</evidence>
<evidence type="ECO:0000256" key="9">
    <source>
        <dbReference type="ARBA" id="ARBA00032492"/>
    </source>
</evidence>
<feature type="domain" description="Nucleotidyl transferase" evidence="12">
    <location>
        <begin position="2"/>
        <end position="237"/>
    </location>
</feature>
<evidence type="ECO:0000256" key="2">
    <source>
        <dbReference type="ARBA" id="ARBA00010480"/>
    </source>
</evidence>
<dbReference type="STRING" id="1348624.GCA_001591545_04039"/>
<evidence type="ECO:0000256" key="6">
    <source>
        <dbReference type="ARBA" id="ARBA00022695"/>
    </source>
</evidence>
<comment type="similarity">
    <text evidence="2">Belongs to the glucose-1-phosphate thymidylyltransferase family.</text>
</comment>
<dbReference type="Proteomes" id="UP000249134">
    <property type="component" value="Chromosome 1"/>
</dbReference>
<dbReference type="EMBL" id="LS483476">
    <property type="protein sequence ID" value="SQI61496.1"/>
    <property type="molecule type" value="Genomic_DNA"/>
</dbReference>
<evidence type="ECO:0000313" key="14">
    <source>
        <dbReference type="Proteomes" id="UP000249134"/>
    </source>
</evidence>
<evidence type="ECO:0000256" key="11">
    <source>
        <dbReference type="ARBA" id="ARBA00049336"/>
    </source>
</evidence>
<dbReference type="Pfam" id="PF00483">
    <property type="entry name" value="NTP_transferase"/>
    <property type="match status" value="1"/>
</dbReference>
<evidence type="ECO:0000256" key="8">
    <source>
        <dbReference type="ARBA" id="ARBA00022842"/>
    </source>
</evidence>
<evidence type="ECO:0000313" key="13">
    <source>
        <dbReference type="EMBL" id="SQI61496.1"/>
    </source>
</evidence>
<dbReference type="SUPFAM" id="SSF53448">
    <property type="entry name" value="Nucleotide-diphospho-sugar transferases"/>
    <property type="match status" value="1"/>
</dbReference>
<name>A0A2X4WBF8_LEDLE</name>
<reference evidence="13 14" key="1">
    <citation type="submission" date="2018-06" db="EMBL/GenBank/DDBJ databases">
        <authorList>
            <consortium name="Pathogen Informatics"/>
            <person name="Doyle S."/>
        </authorList>
    </citation>
    <scope>NUCLEOTIDE SEQUENCE [LARGE SCALE GENOMIC DNA]</scope>
    <source>
        <strain evidence="13 14">NCTC4824</strain>
    </source>
</reference>
<keyword evidence="8" id="KW-0460">Magnesium</keyword>
<dbReference type="GO" id="GO:0046872">
    <property type="term" value="F:metal ion binding"/>
    <property type="evidence" value="ECO:0007669"/>
    <property type="project" value="UniProtKB-KW"/>
</dbReference>
<dbReference type="AlphaFoldDB" id="A0A2X4WBF8"/>
<keyword evidence="5 13" id="KW-0808">Transferase</keyword>
<sequence>MKGVILAGGTGTRLQPFTTILNKHLLPVGPYPMIHWPILRLRNAGIDEIMIITNKDDLSSFIKLLGHGEELNVKLHYKVQKNKGGGIADALVSAKSFIGTGKFVVLLGDNIFEDSLLPYIEDFKEQKIGARILLKEVKDPTRYGVPDMDTINNRVVSIIEKPHNPPSTYCVTGIYMYDHQVFTMIETIHPSSRNELEITDVNNLYIKNNQLQYNILAGWWIDAGTHDSLYKAFQYINEKANGEEIN</sequence>
<evidence type="ECO:0000256" key="5">
    <source>
        <dbReference type="ARBA" id="ARBA00022679"/>
    </source>
</evidence>
<dbReference type="RefSeq" id="WP_066146665.1">
    <property type="nucleotide sequence ID" value="NZ_CBCSGM010000011.1"/>
</dbReference>
<evidence type="ECO:0000256" key="1">
    <source>
        <dbReference type="ARBA" id="ARBA00001946"/>
    </source>
</evidence>
<organism evidence="13 14">
    <name type="scientific">Lederbergia lenta</name>
    <name type="common">Bacillus lentus</name>
    <dbReference type="NCBI Taxonomy" id="1467"/>
    <lineage>
        <taxon>Bacteria</taxon>
        <taxon>Bacillati</taxon>
        <taxon>Bacillota</taxon>
        <taxon>Bacilli</taxon>
        <taxon>Bacillales</taxon>
        <taxon>Bacillaceae</taxon>
        <taxon>Lederbergia</taxon>
    </lineage>
</organism>
<dbReference type="KEGG" id="blen:NCTC4824_03256"/>
<accession>A0A2X4WBF8</accession>
<dbReference type="EC" id="2.7.7.24" evidence="3"/>
<dbReference type="GO" id="GO:0008879">
    <property type="term" value="F:glucose-1-phosphate thymidylyltransferase activity"/>
    <property type="evidence" value="ECO:0007669"/>
    <property type="project" value="UniProtKB-EC"/>
</dbReference>
<keyword evidence="7" id="KW-0479">Metal-binding</keyword>
<evidence type="ECO:0000256" key="7">
    <source>
        <dbReference type="ARBA" id="ARBA00022723"/>
    </source>
</evidence>
<keyword evidence="14" id="KW-1185">Reference proteome</keyword>
<evidence type="ECO:0000256" key="10">
    <source>
        <dbReference type="ARBA" id="ARBA00032598"/>
    </source>
</evidence>
<dbReference type="InterPro" id="IPR005835">
    <property type="entry name" value="NTP_transferase_dom"/>
</dbReference>
<dbReference type="InterPro" id="IPR005907">
    <property type="entry name" value="G1P_thy_trans_s"/>
</dbReference>
<dbReference type="Gene3D" id="3.90.550.10">
    <property type="entry name" value="Spore Coat Polysaccharide Biosynthesis Protein SpsA, Chain A"/>
    <property type="match status" value="1"/>
</dbReference>
<proteinExistence type="inferred from homology"/>
<keyword evidence="6 13" id="KW-0548">Nucleotidyltransferase</keyword>
<dbReference type="PANTHER" id="PTHR43532:SF1">
    <property type="entry name" value="GLUCOSE-1-PHOSPHATE THYMIDYLYLTRANSFERASE 1"/>
    <property type="match status" value="1"/>
</dbReference>